<comment type="similarity">
    <text evidence="3">Belongs to the wax synthase family.</text>
</comment>
<evidence type="ECO:0000256" key="8">
    <source>
        <dbReference type="ARBA" id="ARBA00023315"/>
    </source>
</evidence>
<dbReference type="EMBL" id="CP097509">
    <property type="protein sequence ID" value="URE17336.1"/>
    <property type="molecule type" value="Genomic_DNA"/>
</dbReference>
<dbReference type="PANTHER" id="PTHR31595">
    <property type="entry name" value="LONG-CHAIN-ALCOHOL O-FATTY-ACYLTRANSFERASE 3-RELATED"/>
    <property type="match status" value="1"/>
</dbReference>
<evidence type="ECO:0000256" key="6">
    <source>
        <dbReference type="ARBA" id="ARBA00022989"/>
    </source>
</evidence>
<dbReference type="AlphaFoldDB" id="A0A9E7GL91"/>
<dbReference type="InterPro" id="IPR032805">
    <property type="entry name" value="Wax_synthase_dom"/>
</dbReference>
<dbReference type="Pfam" id="PF13813">
    <property type="entry name" value="MBOAT_2"/>
    <property type="match status" value="1"/>
</dbReference>
<protein>
    <submittedName>
        <fullName evidence="12">MBOAT, membrane-bound O-acyltransferase family</fullName>
    </submittedName>
</protein>
<dbReference type="GO" id="GO:0008374">
    <property type="term" value="F:O-acyltransferase activity"/>
    <property type="evidence" value="ECO:0007669"/>
    <property type="project" value="InterPro"/>
</dbReference>
<keyword evidence="8" id="KW-0012">Acyltransferase</keyword>
<sequence length="168" mass="17676">PSRRSFSREASSSSRISTPPAKPSPSKTSGIAAGTSWSPLSFAPPSTSPCTRYGRSAGVLAVFLVSGLMHEVMFWYVTLAPPTGEVTAFFVLHGACVVAEGASRRAGWRRPPAVFAMPLTLSFVGATGFSLFYPPILRSHAEELVLAECAAAMDSLEADGRAVLAQVT</sequence>
<evidence type="ECO:0000313" key="13">
    <source>
        <dbReference type="Proteomes" id="UP001055439"/>
    </source>
</evidence>
<feature type="compositionally biased region" description="Low complexity" evidence="9">
    <location>
        <begin position="8"/>
        <end position="29"/>
    </location>
</feature>
<evidence type="ECO:0000256" key="1">
    <source>
        <dbReference type="ARBA" id="ARBA00004141"/>
    </source>
</evidence>
<dbReference type="Proteomes" id="UP001055439">
    <property type="component" value="Chromosome 7"/>
</dbReference>
<gene>
    <name evidence="12" type="ORF">MUK42_11769</name>
</gene>
<feature type="transmembrane region" description="Helical" evidence="10">
    <location>
        <begin position="114"/>
        <end position="133"/>
    </location>
</feature>
<name>A0A9E7GL91_9LILI</name>
<dbReference type="GO" id="GO:0006629">
    <property type="term" value="P:lipid metabolic process"/>
    <property type="evidence" value="ECO:0007669"/>
    <property type="project" value="InterPro"/>
</dbReference>
<comment type="subcellular location">
    <subcellularLocation>
        <location evidence="1">Membrane</location>
        <topology evidence="1">Multi-pass membrane protein</topology>
    </subcellularLocation>
</comment>
<evidence type="ECO:0000256" key="5">
    <source>
        <dbReference type="ARBA" id="ARBA00022692"/>
    </source>
</evidence>
<evidence type="ECO:0000256" key="3">
    <source>
        <dbReference type="ARBA" id="ARBA00007282"/>
    </source>
</evidence>
<feature type="non-terminal residue" evidence="12">
    <location>
        <position position="168"/>
    </location>
</feature>
<feature type="transmembrane region" description="Helical" evidence="10">
    <location>
        <begin position="57"/>
        <end position="77"/>
    </location>
</feature>
<feature type="non-terminal residue" evidence="12">
    <location>
        <position position="1"/>
    </location>
</feature>
<keyword evidence="6 10" id="KW-1133">Transmembrane helix</keyword>
<evidence type="ECO:0000256" key="10">
    <source>
        <dbReference type="SAM" id="Phobius"/>
    </source>
</evidence>
<feature type="domain" description="Wax synthase" evidence="11">
    <location>
        <begin position="53"/>
        <end position="91"/>
    </location>
</feature>
<comment type="pathway">
    <text evidence="2">Secondary metabolite biosynthesis.</text>
</comment>
<evidence type="ECO:0000256" key="4">
    <source>
        <dbReference type="ARBA" id="ARBA00022679"/>
    </source>
</evidence>
<keyword evidence="5 10" id="KW-0812">Transmembrane</keyword>
<dbReference type="GO" id="GO:0016020">
    <property type="term" value="C:membrane"/>
    <property type="evidence" value="ECO:0007669"/>
    <property type="project" value="UniProtKB-SubCell"/>
</dbReference>
<organism evidence="12 13">
    <name type="scientific">Musa troglodytarum</name>
    <name type="common">fe'i banana</name>
    <dbReference type="NCBI Taxonomy" id="320322"/>
    <lineage>
        <taxon>Eukaryota</taxon>
        <taxon>Viridiplantae</taxon>
        <taxon>Streptophyta</taxon>
        <taxon>Embryophyta</taxon>
        <taxon>Tracheophyta</taxon>
        <taxon>Spermatophyta</taxon>
        <taxon>Magnoliopsida</taxon>
        <taxon>Liliopsida</taxon>
        <taxon>Zingiberales</taxon>
        <taxon>Musaceae</taxon>
        <taxon>Musa</taxon>
    </lineage>
</organism>
<evidence type="ECO:0000313" key="12">
    <source>
        <dbReference type="EMBL" id="URE17336.1"/>
    </source>
</evidence>
<dbReference type="PANTHER" id="PTHR31595:SF57">
    <property type="entry name" value="OS04G0481900 PROTEIN"/>
    <property type="match status" value="1"/>
</dbReference>
<evidence type="ECO:0000256" key="9">
    <source>
        <dbReference type="SAM" id="MobiDB-lite"/>
    </source>
</evidence>
<evidence type="ECO:0000256" key="7">
    <source>
        <dbReference type="ARBA" id="ARBA00023136"/>
    </source>
</evidence>
<keyword evidence="13" id="KW-1185">Reference proteome</keyword>
<dbReference type="OrthoDB" id="1077582at2759"/>
<keyword evidence="7 10" id="KW-0472">Membrane</keyword>
<reference evidence="12" key="1">
    <citation type="submission" date="2022-05" db="EMBL/GenBank/DDBJ databases">
        <title>The Musa troglodytarum L. genome provides insights into the mechanism of non-climacteric behaviour and enrichment of carotenoids.</title>
        <authorList>
            <person name="Wang J."/>
        </authorList>
    </citation>
    <scope>NUCLEOTIDE SEQUENCE</scope>
    <source>
        <tissue evidence="12">Leaf</tissue>
    </source>
</reference>
<proteinExistence type="inferred from homology"/>
<evidence type="ECO:0000256" key="2">
    <source>
        <dbReference type="ARBA" id="ARBA00005179"/>
    </source>
</evidence>
<keyword evidence="4" id="KW-0808">Transferase</keyword>
<dbReference type="InterPro" id="IPR044851">
    <property type="entry name" value="Wax_synthase"/>
</dbReference>
<evidence type="ECO:0000259" key="11">
    <source>
        <dbReference type="Pfam" id="PF13813"/>
    </source>
</evidence>
<feature type="region of interest" description="Disordered" evidence="9">
    <location>
        <begin position="1"/>
        <end position="31"/>
    </location>
</feature>
<accession>A0A9E7GL91</accession>